<dbReference type="RefSeq" id="WP_161859886.1">
    <property type="nucleotide sequence ID" value="NZ_CP047491.1"/>
</dbReference>
<dbReference type="Proteomes" id="UP000563601">
    <property type="component" value="Unassembled WGS sequence"/>
</dbReference>
<dbReference type="EMBL" id="CP047491">
    <property type="protein sequence ID" value="QHQ40595.1"/>
    <property type="molecule type" value="Genomic_DNA"/>
</dbReference>
<reference evidence="4 5" key="1">
    <citation type="submission" date="2020-01" db="EMBL/GenBank/DDBJ databases">
        <title>The possibility of degradation of plastic by Microbulbifer hydrolyticus IRE-31.</title>
        <authorList>
            <person name="Liu L."/>
        </authorList>
    </citation>
    <scope>NUCLEOTIDE SEQUENCE [LARGE SCALE GENOMIC DNA]</scope>
    <source>
        <strain evidence="4 5">IRE-31</strain>
    </source>
</reference>
<protein>
    <recommendedName>
        <fullName evidence="7">Energy transducer TonB</fullName>
    </recommendedName>
</protein>
<feature type="signal peptide" evidence="2">
    <location>
        <begin position="1"/>
        <end position="21"/>
    </location>
</feature>
<keyword evidence="2" id="KW-0732">Signal</keyword>
<dbReference type="EMBL" id="JACHHR010000002">
    <property type="protein sequence ID" value="MBB5211817.1"/>
    <property type="molecule type" value="Genomic_DNA"/>
</dbReference>
<name>A0A6P1TG36_9GAMM</name>
<organism evidence="3 6">
    <name type="scientific">Microbulbifer hydrolyticus</name>
    <dbReference type="NCBI Taxonomy" id="48074"/>
    <lineage>
        <taxon>Bacteria</taxon>
        <taxon>Pseudomonadati</taxon>
        <taxon>Pseudomonadota</taxon>
        <taxon>Gammaproteobacteria</taxon>
        <taxon>Cellvibrionales</taxon>
        <taxon>Microbulbiferaceae</taxon>
        <taxon>Microbulbifer</taxon>
    </lineage>
</organism>
<evidence type="ECO:0000313" key="6">
    <source>
        <dbReference type="Proteomes" id="UP000563601"/>
    </source>
</evidence>
<reference evidence="3 6" key="2">
    <citation type="submission" date="2020-08" db="EMBL/GenBank/DDBJ databases">
        <title>Genomic Encyclopedia of Type Strains, Phase IV (KMG-IV): sequencing the most valuable type-strain genomes for metagenomic binning, comparative biology and taxonomic classification.</title>
        <authorList>
            <person name="Goeker M."/>
        </authorList>
    </citation>
    <scope>NUCLEOTIDE SEQUENCE [LARGE SCALE GENOMIC DNA]</scope>
    <source>
        <strain evidence="3 6">DSM 11525</strain>
    </source>
</reference>
<feature type="region of interest" description="Disordered" evidence="1">
    <location>
        <begin position="49"/>
        <end position="73"/>
    </location>
</feature>
<feature type="compositionally biased region" description="Low complexity" evidence="1">
    <location>
        <begin position="135"/>
        <end position="151"/>
    </location>
</feature>
<dbReference type="AlphaFoldDB" id="A0A6P1TG36"/>
<keyword evidence="5" id="KW-1185">Reference proteome</keyword>
<dbReference type="Proteomes" id="UP000464675">
    <property type="component" value="Chromosome"/>
</dbReference>
<evidence type="ECO:0008006" key="7">
    <source>
        <dbReference type="Google" id="ProtNLM"/>
    </source>
</evidence>
<sequence>MDARSLLLGLLASALTCAAFATEETSTQVSGTANTPETMEHVEVIGYPTPAPSAQEAATDIPSSAEQLAQQQRQELLRAARQAQLQQLEAFQLEGKRLEGEEVAQQAPEQLKQLEPAALKIEADSELEEEATAIEPTQENQPEQEPLQEPS</sequence>
<gene>
    <name evidence="4" type="ORF">GTQ55_17480</name>
    <name evidence="3" type="ORF">HNQ53_002035</name>
</gene>
<evidence type="ECO:0000256" key="1">
    <source>
        <dbReference type="SAM" id="MobiDB-lite"/>
    </source>
</evidence>
<feature type="region of interest" description="Disordered" evidence="1">
    <location>
        <begin position="100"/>
        <end position="151"/>
    </location>
</feature>
<evidence type="ECO:0000313" key="4">
    <source>
        <dbReference type="EMBL" id="QHQ40595.1"/>
    </source>
</evidence>
<evidence type="ECO:0000313" key="3">
    <source>
        <dbReference type="EMBL" id="MBB5211817.1"/>
    </source>
</evidence>
<evidence type="ECO:0000313" key="5">
    <source>
        <dbReference type="Proteomes" id="UP000464675"/>
    </source>
</evidence>
<evidence type="ECO:0000256" key="2">
    <source>
        <dbReference type="SAM" id="SignalP"/>
    </source>
</evidence>
<feature type="chain" id="PRO_5043938433" description="Energy transducer TonB" evidence="2">
    <location>
        <begin position="22"/>
        <end position="151"/>
    </location>
</feature>
<proteinExistence type="predicted"/>
<accession>A0A6P1TG36</accession>